<sequence length="134" mass="15356">MHYWFLFVVNSAVALAWSGNEQSCKRWGRFELLGLSKDGDITLGGIFDVHSYHVEQQQLSFSNHPEPGKCLRFRFKSFRWALAMVFAIEEINNDTALLPGVTMGYRMYDLARYTVITKSINGVSEQTRSEHALC</sequence>
<proteinExistence type="predicted"/>
<evidence type="ECO:0008006" key="10">
    <source>
        <dbReference type="Google" id="ProtNLM"/>
    </source>
</evidence>
<evidence type="ECO:0000313" key="8">
    <source>
        <dbReference type="EMBL" id="GCC32252.1"/>
    </source>
</evidence>
<dbReference type="GO" id="GO:0005886">
    <property type="term" value="C:plasma membrane"/>
    <property type="evidence" value="ECO:0007669"/>
    <property type="project" value="TreeGrafter"/>
</dbReference>
<dbReference type="InterPro" id="IPR028082">
    <property type="entry name" value="Peripla_BP_I"/>
</dbReference>
<evidence type="ECO:0000256" key="3">
    <source>
        <dbReference type="ARBA" id="ARBA00022989"/>
    </source>
</evidence>
<dbReference type="EMBL" id="BEZZ01000422">
    <property type="protein sequence ID" value="GCC32252.1"/>
    <property type="molecule type" value="Genomic_DNA"/>
</dbReference>
<comment type="subcellular location">
    <subcellularLocation>
        <location evidence="1">Membrane</location>
        <topology evidence="1">Multi-pass membrane protein</topology>
    </subcellularLocation>
</comment>
<evidence type="ECO:0000256" key="4">
    <source>
        <dbReference type="ARBA" id="ARBA00023136"/>
    </source>
</evidence>
<accession>A0A401SPD6</accession>
<organism evidence="8 9">
    <name type="scientific">Chiloscyllium punctatum</name>
    <name type="common">Brownbanded bambooshark</name>
    <name type="synonym">Hemiscyllium punctatum</name>
    <dbReference type="NCBI Taxonomy" id="137246"/>
    <lineage>
        <taxon>Eukaryota</taxon>
        <taxon>Metazoa</taxon>
        <taxon>Chordata</taxon>
        <taxon>Craniata</taxon>
        <taxon>Vertebrata</taxon>
        <taxon>Chondrichthyes</taxon>
        <taxon>Elasmobranchii</taxon>
        <taxon>Galeomorphii</taxon>
        <taxon>Galeoidea</taxon>
        <taxon>Orectolobiformes</taxon>
        <taxon>Hemiscylliidae</taxon>
        <taxon>Chiloscyllium</taxon>
    </lineage>
</organism>
<keyword evidence="3" id="KW-1133">Transmembrane helix</keyword>
<keyword evidence="6" id="KW-0325">Glycoprotein</keyword>
<comment type="caution">
    <text evidence="8">The sequence shown here is derived from an EMBL/GenBank/DDBJ whole genome shotgun (WGS) entry which is preliminary data.</text>
</comment>
<feature type="signal peptide" evidence="7">
    <location>
        <begin position="1"/>
        <end position="16"/>
    </location>
</feature>
<evidence type="ECO:0000256" key="2">
    <source>
        <dbReference type="ARBA" id="ARBA00022692"/>
    </source>
</evidence>
<dbReference type="InterPro" id="IPR000337">
    <property type="entry name" value="GPCR_3"/>
</dbReference>
<gene>
    <name evidence="8" type="ORF">chiPu_0010713</name>
</gene>
<reference evidence="8 9" key="1">
    <citation type="journal article" date="2018" name="Nat. Ecol. Evol.">
        <title>Shark genomes provide insights into elasmobranch evolution and the origin of vertebrates.</title>
        <authorList>
            <person name="Hara Y"/>
            <person name="Yamaguchi K"/>
            <person name="Onimaru K"/>
            <person name="Kadota M"/>
            <person name="Koyanagi M"/>
            <person name="Keeley SD"/>
            <person name="Tatsumi K"/>
            <person name="Tanaka K"/>
            <person name="Motone F"/>
            <person name="Kageyama Y"/>
            <person name="Nozu R"/>
            <person name="Adachi N"/>
            <person name="Nishimura O"/>
            <person name="Nakagawa R"/>
            <person name="Tanegashima C"/>
            <person name="Kiyatake I"/>
            <person name="Matsumoto R"/>
            <person name="Murakumo K"/>
            <person name="Nishida K"/>
            <person name="Terakita A"/>
            <person name="Kuratani S"/>
            <person name="Sato K"/>
            <person name="Hyodo S Kuraku.S."/>
        </authorList>
    </citation>
    <scope>NUCLEOTIDE SEQUENCE [LARGE SCALE GENOMIC DNA]</scope>
</reference>
<dbReference type="OMA" id="GNEQSCK"/>
<evidence type="ECO:0000256" key="6">
    <source>
        <dbReference type="ARBA" id="ARBA00023180"/>
    </source>
</evidence>
<dbReference type="GO" id="GO:0004930">
    <property type="term" value="F:G protein-coupled receptor activity"/>
    <property type="evidence" value="ECO:0007669"/>
    <property type="project" value="InterPro"/>
</dbReference>
<evidence type="ECO:0000313" key="9">
    <source>
        <dbReference type="Proteomes" id="UP000287033"/>
    </source>
</evidence>
<dbReference type="InterPro" id="IPR000068">
    <property type="entry name" value="GPCR_3_Ca_sens_rcpt-rel"/>
</dbReference>
<keyword evidence="7" id="KW-0732">Signal</keyword>
<evidence type="ECO:0000256" key="7">
    <source>
        <dbReference type="SAM" id="SignalP"/>
    </source>
</evidence>
<keyword evidence="5" id="KW-0675">Receptor</keyword>
<keyword evidence="2" id="KW-0812">Transmembrane</keyword>
<dbReference type="AlphaFoldDB" id="A0A401SPD6"/>
<evidence type="ECO:0000256" key="1">
    <source>
        <dbReference type="ARBA" id="ARBA00004141"/>
    </source>
</evidence>
<dbReference type="PRINTS" id="PR00248">
    <property type="entry name" value="GPCRMGR"/>
</dbReference>
<evidence type="ECO:0000256" key="5">
    <source>
        <dbReference type="ARBA" id="ARBA00023170"/>
    </source>
</evidence>
<name>A0A401SPD6_CHIPU</name>
<keyword evidence="4" id="KW-0472">Membrane</keyword>
<dbReference type="PANTHER" id="PTHR24061">
    <property type="entry name" value="CALCIUM-SENSING RECEPTOR-RELATED"/>
    <property type="match status" value="1"/>
</dbReference>
<dbReference type="SUPFAM" id="SSF53822">
    <property type="entry name" value="Periplasmic binding protein-like I"/>
    <property type="match status" value="1"/>
</dbReference>
<dbReference type="STRING" id="137246.A0A401SPD6"/>
<dbReference type="Proteomes" id="UP000287033">
    <property type="component" value="Unassembled WGS sequence"/>
</dbReference>
<dbReference type="Gene3D" id="3.40.50.2300">
    <property type="match status" value="1"/>
</dbReference>
<feature type="chain" id="PRO_5019087183" description="Receptor ligand binding region domain-containing protein" evidence="7">
    <location>
        <begin position="17"/>
        <end position="134"/>
    </location>
</feature>
<dbReference type="PANTHER" id="PTHR24061:SF0">
    <property type="entry name" value="C-FAMILY ODORANT RECEPTOR OLFCT1"/>
    <property type="match status" value="1"/>
</dbReference>
<keyword evidence="9" id="KW-1185">Reference proteome</keyword>
<protein>
    <recommendedName>
        <fullName evidence="10">Receptor ligand binding region domain-containing protein</fullName>
    </recommendedName>
</protein>
<dbReference type="OrthoDB" id="5984008at2759"/>